<dbReference type="EMBL" id="SNRW01017042">
    <property type="protein sequence ID" value="KAA6368748.1"/>
    <property type="molecule type" value="Genomic_DNA"/>
</dbReference>
<dbReference type="AlphaFoldDB" id="A0A5J4UDV5"/>
<evidence type="ECO:0000313" key="1">
    <source>
        <dbReference type="EMBL" id="KAA6368748.1"/>
    </source>
</evidence>
<accession>A0A5J4UDV5</accession>
<protein>
    <submittedName>
        <fullName evidence="1">Uncharacterized protein</fullName>
    </submittedName>
</protein>
<reference evidence="1 2" key="1">
    <citation type="submission" date="2019-03" db="EMBL/GenBank/DDBJ databases">
        <title>Single cell metagenomics reveals metabolic interactions within the superorganism composed of flagellate Streblomastix strix and complex community of Bacteroidetes bacteria on its surface.</title>
        <authorList>
            <person name="Treitli S.C."/>
            <person name="Kolisko M."/>
            <person name="Husnik F."/>
            <person name="Keeling P."/>
            <person name="Hampl V."/>
        </authorList>
    </citation>
    <scope>NUCLEOTIDE SEQUENCE [LARGE SCALE GENOMIC DNA]</scope>
    <source>
        <strain evidence="1">ST1C</strain>
    </source>
</reference>
<evidence type="ECO:0000313" key="2">
    <source>
        <dbReference type="Proteomes" id="UP000324800"/>
    </source>
</evidence>
<gene>
    <name evidence="1" type="ORF">EZS28_035726</name>
</gene>
<name>A0A5J4UDV5_9EUKA</name>
<comment type="caution">
    <text evidence="1">The sequence shown here is derived from an EMBL/GenBank/DDBJ whole genome shotgun (WGS) entry which is preliminary data.</text>
</comment>
<sequence length="221" mass="25508">MQDAARAIISFTDSLAYKKERKQNEQPESETTDSLSKIAGYLEYLRNKFRNNNAIKEMIKHQNLLRSITSLTIFKLNNHSNQEIDRLRLNVRYNSRECLNRIQFQGDAQDFADLVNVQYGKVICISLSTAGGIGEEDDEEIRNVLIYFYYFLREQHQGRNYPQPSFQPLPLLARSTKEQFEEEGAVEEIEAQIKNSGLNGSIKYFANGAKAETLNHFNNNN</sequence>
<proteinExistence type="predicted"/>
<organism evidence="1 2">
    <name type="scientific">Streblomastix strix</name>
    <dbReference type="NCBI Taxonomy" id="222440"/>
    <lineage>
        <taxon>Eukaryota</taxon>
        <taxon>Metamonada</taxon>
        <taxon>Preaxostyla</taxon>
        <taxon>Oxymonadida</taxon>
        <taxon>Streblomastigidae</taxon>
        <taxon>Streblomastix</taxon>
    </lineage>
</organism>
<dbReference type="Proteomes" id="UP000324800">
    <property type="component" value="Unassembled WGS sequence"/>
</dbReference>